<proteinExistence type="predicted"/>
<reference evidence="2" key="1">
    <citation type="journal article" date="2019" name="Int. J. Syst. Evol. Microbiol.">
        <title>The Global Catalogue of Microorganisms (GCM) 10K type strain sequencing project: providing services to taxonomists for standard genome sequencing and annotation.</title>
        <authorList>
            <consortium name="The Broad Institute Genomics Platform"/>
            <consortium name="The Broad Institute Genome Sequencing Center for Infectious Disease"/>
            <person name="Wu L."/>
            <person name="Ma J."/>
        </authorList>
    </citation>
    <scope>NUCLEOTIDE SEQUENCE [LARGE SCALE GENOMIC DNA]</scope>
    <source>
        <strain evidence="2">KCTC 33576</strain>
    </source>
</reference>
<accession>A0ABW5XHD0</accession>
<comment type="caution">
    <text evidence="1">The sequence shown here is derived from an EMBL/GenBank/DDBJ whole genome shotgun (WGS) entry which is preliminary data.</text>
</comment>
<name>A0ABW5XHD0_9MICO</name>
<gene>
    <name evidence="1" type="ORF">ACFSYH_06605</name>
</gene>
<evidence type="ECO:0000313" key="2">
    <source>
        <dbReference type="Proteomes" id="UP001597391"/>
    </source>
</evidence>
<dbReference type="RefSeq" id="WP_377466010.1">
    <property type="nucleotide sequence ID" value="NZ_JBHUOP010000002.1"/>
</dbReference>
<evidence type="ECO:0000313" key="1">
    <source>
        <dbReference type="EMBL" id="MFD2840238.1"/>
    </source>
</evidence>
<sequence>MFSETAVKQALRRALTHLAERRPVFHSEADFQYELAHQLPVIDSSLEIRLERPVRIEGAATFNVDMMIHQSGCWYVIELKYLTAALTHTYLGEEFILRSHDARDLGRYDILKDVSRIETIVDRGLATAGFSITVTNDKALWTAAQRNDLIDLEFHLHEGRVVEGELAWGERAGLGTRERRQAPVFLRDRYQVSWGEYSHIPAERNGIFKFLMFDIGPSGVR</sequence>
<organism evidence="1 2">
    <name type="scientific">Populibacterium corticicola</name>
    <dbReference type="NCBI Taxonomy" id="1812826"/>
    <lineage>
        <taxon>Bacteria</taxon>
        <taxon>Bacillati</taxon>
        <taxon>Actinomycetota</taxon>
        <taxon>Actinomycetes</taxon>
        <taxon>Micrococcales</taxon>
        <taxon>Jonesiaceae</taxon>
        <taxon>Populibacterium</taxon>
    </lineage>
</organism>
<protein>
    <submittedName>
        <fullName evidence="1">Uncharacterized protein</fullName>
    </submittedName>
</protein>
<dbReference type="Proteomes" id="UP001597391">
    <property type="component" value="Unassembled WGS sequence"/>
</dbReference>
<keyword evidence="2" id="KW-1185">Reference proteome</keyword>
<dbReference type="EMBL" id="JBHUOP010000002">
    <property type="protein sequence ID" value="MFD2840238.1"/>
    <property type="molecule type" value="Genomic_DNA"/>
</dbReference>